<comment type="caution">
    <text evidence="2">The sequence shown here is derived from an EMBL/GenBank/DDBJ whole genome shotgun (WGS) entry which is preliminary data.</text>
</comment>
<evidence type="ECO:0000313" key="3">
    <source>
        <dbReference type="Proteomes" id="UP000583800"/>
    </source>
</evidence>
<reference evidence="2 3" key="1">
    <citation type="submission" date="2020-08" db="EMBL/GenBank/DDBJ databases">
        <title>Sequencing the genomes of 1000 actinobacteria strains.</title>
        <authorList>
            <person name="Klenk H.-P."/>
        </authorList>
    </citation>
    <scope>NUCLEOTIDE SEQUENCE [LARGE SCALE GENOMIC DNA]</scope>
    <source>
        <strain evidence="2 3">DSM 45913</strain>
    </source>
</reference>
<proteinExistence type="predicted"/>
<dbReference type="EMBL" id="JACHJB010000002">
    <property type="protein sequence ID" value="MBB6348535.1"/>
    <property type="molecule type" value="Genomic_DNA"/>
</dbReference>
<evidence type="ECO:0000313" key="2">
    <source>
        <dbReference type="EMBL" id="MBB6348535.1"/>
    </source>
</evidence>
<organism evidence="2 3">
    <name type="scientific">Nonomuraea muscovyensis</name>
    <dbReference type="NCBI Taxonomy" id="1124761"/>
    <lineage>
        <taxon>Bacteria</taxon>
        <taxon>Bacillati</taxon>
        <taxon>Actinomycetota</taxon>
        <taxon>Actinomycetes</taxon>
        <taxon>Streptosporangiales</taxon>
        <taxon>Streptosporangiaceae</taxon>
        <taxon>Nonomuraea</taxon>
    </lineage>
</organism>
<feature type="transmembrane region" description="Helical" evidence="1">
    <location>
        <begin position="43"/>
        <end position="63"/>
    </location>
</feature>
<dbReference type="AlphaFoldDB" id="A0A7X0C4U8"/>
<keyword evidence="3" id="KW-1185">Reference proteome</keyword>
<accession>A0A7X0C4U8</accession>
<dbReference type="Proteomes" id="UP000583800">
    <property type="component" value="Unassembled WGS sequence"/>
</dbReference>
<keyword evidence="1" id="KW-1133">Transmembrane helix</keyword>
<protein>
    <submittedName>
        <fullName evidence="2">Uncharacterized protein</fullName>
    </submittedName>
</protein>
<dbReference type="RefSeq" id="WP_185086266.1">
    <property type="nucleotide sequence ID" value="NZ_JACHJB010000002.1"/>
</dbReference>
<keyword evidence="1" id="KW-0812">Transmembrane</keyword>
<sequence length="75" mass="8279">MAAAAILAMLPMGSCHVLQRDVRLPAAAVTLSFWALHRAARGRGWGLSAVSVALVSCAHLFAVRRYRRSCRCQWR</sequence>
<name>A0A7X0C4U8_9ACTN</name>
<gene>
    <name evidence="2" type="ORF">FHU36_005080</name>
</gene>
<keyword evidence="1" id="KW-0472">Membrane</keyword>
<evidence type="ECO:0000256" key="1">
    <source>
        <dbReference type="SAM" id="Phobius"/>
    </source>
</evidence>